<dbReference type="Gene3D" id="1.20.1250.20">
    <property type="entry name" value="MFS general substrate transporter like domains"/>
    <property type="match status" value="1"/>
</dbReference>
<accession>A0A420E7S4</accession>
<keyword evidence="8" id="KW-1185">Reference proteome</keyword>
<sequence>MPGIGASANERTCALAQLDDAPLGAVQIRTFVLCSLVALLDGIDNQSIGVVAPLMAKDLGLTKTSLGLVFSIAQIGATLGALGFGPFADRFGRKTATLVALSGITIFTYLTALTPSFAGLLLVRFAAGIALAGAIPCVLALGSEYAPLRLRGTVASAIFAGYPLGASIGGVFSAFLLASYDWRWVFYIGALMPFLTLILLWFYLPESLRFLLSKGGRADSIKRIAASLGITIEASEQTATPVAARRKKVPISRLFTNGLLASTILLWVLYFFCYAMTKIMVVWLPSLLTDIGFDVSDAALAQASFNLGCALGMAVAGHLVDRFGAARALAPALMLGAGSVALLGVAGQSFTLVLSAAAGVGLLIGIGGSGAHSIAATLYPTEIRTTGLGWGMASSRLGQVMSPMLVAALLSVGVAGSDVYFVLAVFPVIAAFAAIGLGVSINRRTRVTERHMATEQKMQATAAG</sequence>
<comment type="subcellular location">
    <subcellularLocation>
        <location evidence="1">Membrane</location>
        <topology evidence="1">Multi-pass membrane protein</topology>
    </subcellularLocation>
</comment>
<feature type="transmembrane region" description="Helical" evidence="5">
    <location>
        <begin position="328"/>
        <end position="346"/>
    </location>
</feature>
<protein>
    <submittedName>
        <fullName evidence="7">MFS transporter</fullName>
    </submittedName>
</protein>
<dbReference type="InterPro" id="IPR011701">
    <property type="entry name" value="MFS"/>
</dbReference>
<feature type="transmembrane region" description="Helical" evidence="5">
    <location>
        <begin position="121"/>
        <end position="142"/>
    </location>
</feature>
<evidence type="ECO:0000313" key="7">
    <source>
        <dbReference type="EMBL" id="RKF14576.1"/>
    </source>
</evidence>
<dbReference type="PROSITE" id="PS50850">
    <property type="entry name" value="MFS"/>
    <property type="match status" value="1"/>
</dbReference>
<feature type="transmembrane region" description="Helical" evidence="5">
    <location>
        <begin position="184"/>
        <end position="204"/>
    </location>
</feature>
<comment type="caution">
    <text evidence="7">The sequence shown here is derived from an EMBL/GenBank/DDBJ whole genome shotgun (WGS) entry which is preliminary data.</text>
</comment>
<dbReference type="InterPro" id="IPR036259">
    <property type="entry name" value="MFS_trans_sf"/>
</dbReference>
<dbReference type="InterPro" id="IPR020846">
    <property type="entry name" value="MFS_dom"/>
</dbReference>
<evidence type="ECO:0000313" key="8">
    <source>
        <dbReference type="Proteomes" id="UP000284395"/>
    </source>
</evidence>
<gene>
    <name evidence="7" type="ORF">D6851_17315</name>
</gene>
<evidence type="ECO:0000256" key="2">
    <source>
        <dbReference type="ARBA" id="ARBA00022692"/>
    </source>
</evidence>
<dbReference type="EMBL" id="RAPF01000022">
    <property type="protein sequence ID" value="RKF14576.1"/>
    <property type="molecule type" value="Genomic_DNA"/>
</dbReference>
<dbReference type="SUPFAM" id="SSF103473">
    <property type="entry name" value="MFS general substrate transporter"/>
    <property type="match status" value="1"/>
</dbReference>
<feature type="transmembrane region" description="Helical" evidence="5">
    <location>
        <begin position="154"/>
        <end position="178"/>
    </location>
</feature>
<keyword evidence="3 5" id="KW-1133">Transmembrane helix</keyword>
<dbReference type="Pfam" id="PF07690">
    <property type="entry name" value="MFS_1"/>
    <property type="match status" value="1"/>
</dbReference>
<evidence type="ECO:0000256" key="4">
    <source>
        <dbReference type="ARBA" id="ARBA00023136"/>
    </source>
</evidence>
<dbReference type="OrthoDB" id="9784658at2"/>
<feature type="transmembrane region" description="Helical" evidence="5">
    <location>
        <begin position="297"/>
        <end position="316"/>
    </location>
</feature>
<proteinExistence type="predicted"/>
<feature type="transmembrane region" description="Helical" evidence="5">
    <location>
        <begin position="254"/>
        <end position="277"/>
    </location>
</feature>
<name>A0A420E7S4_9SPHN</name>
<feature type="transmembrane region" description="Helical" evidence="5">
    <location>
        <begin position="421"/>
        <end position="442"/>
    </location>
</feature>
<dbReference type="PANTHER" id="PTHR23508:SF10">
    <property type="entry name" value="CARBOXYLIC ACID TRANSPORTER PROTEIN HOMOLOG"/>
    <property type="match status" value="1"/>
</dbReference>
<evidence type="ECO:0000256" key="1">
    <source>
        <dbReference type="ARBA" id="ARBA00004141"/>
    </source>
</evidence>
<evidence type="ECO:0000256" key="5">
    <source>
        <dbReference type="SAM" id="Phobius"/>
    </source>
</evidence>
<dbReference type="Proteomes" id="UP000284395">
    <property type="component" value="Unassembled WGS sequence"/>
</dbReference>
<feature type="domain" description="Major facilitator superfamily (MFS) profile" evidence="6">
    <location>
        <begin position="30"/>
        <end position="442"/>
    </location>
</feature>
<dbReference type="GO" id="GO:0046943">
    <property type="term" value="F:carboxylic acid transmembrane transporter activity"/>
    <property type="evidence" value="ECO:0007669"/>
    <property type="project" value="TreeGrafter"/>
</dbReference>
<feature type="transmembrane region" description="Helical" evidence="5">
    <location>
        <begin position="65"/>
        <end position="84"/>
    </location>
</feature>
<evidence type="ECO:0000259" key="6">
    <source>
        <dbReference type="PROSITE" id="PS50850"/>
    </source>
</evidence>
<dbReference type="AlphaFoldDB" id="A0A420E7S4"/>
<dbReference type="GO" id="GO:0005886">
    <property type="term" value="C:plasma membrane"/>
    <property type="evidence" value="ECO:0007669"/>
    <property type="project" value="TreeGrafter"/>
</dbReference>
<feature type="transmembrane region" description="Helical" evidence="5">
    <location>
        <begin position="96"/>
        <end position="115"/>
    </location>
</feature>
<feature type="transmembrane region" description="Helical" evidence="5">
    <location>
        <begin position="397"/>
        <end position="415"/>
    </location>
</feature>
<keyword evidence="2 5" id="KW-0812">Transmembrane</keyword>
<keyword evidence="4 5" id="KW-0472">Membrane</keyword>
<dbReference type="PANTHER" id="PTHR23508">
    <property type="entry name" value="CARBOXYLIC ACID TRANSPORTER PROTEIN HOMOLOG"/>
    <property type="match status" value="1"/>
</dbReference>
<organism evidence="7 8">
    <name type="scientific">Altericroceibacterium spongiae</name>
    <dbReference type="NCBI Taxonomy" id="2320269"/>
    <lineage>
        <taxon>Bacteria</taxon>
        <taxon>Pseudomonadati</taxon>
        <taxon>Pseudomonadota</taxon>
        <taxon>Alphaproteobacteria</taxon>
        <taxon>Sphingomonadales</taxon>
        <taxon>Erythrobacteraceae</taxon>
        <taxon>Altericroceibacterium</taxon>
    </lineage>
</organism>
<reference evidence="7 8" key="1">
    <citation type="submission" date="2018-09" db="EMBL/GenBank/DDBJ databases">
        <title>Altererythrobacter spongiae sp. nov., isolated from a marine sponge.</title>
        <authorList>
            <person name="Zhuang L."/>
            <person name="Luo L."/>
        </authorList>
    </citation>
    <scope>NUCLEOTIDE SEQUENCE [LARGE SCALE GENOMIC DNA]</scope>
    <source>
        <strain evidence="7 8">HN-Y73</strain>
    </source>
</reference>
<evidence type="ECO:0000256" key="3">
    <source>
        <dbReference type="ARBA" id="ARBA00022989"/>
    </source>
</evidence>
<feature type="transmembrane region" description="Helical" evidence="5">
    <location>
        <begin position="352"/>
        <end position="376"/>
    </location>
</feature>